<dbReference type="InterPro" id="IPR014752">
    <property type="entry name" value="Arrestin-like_C"/>
</dbReference>
<evidence type="ECO:0000313" key="2">
    <source>
        <dbReference type="EMBL" id="KAF5331966.1"/>
    </source>
</evidence>
<sequence length="511" mass="55137">MMERTPPRYSTLSLTPLPVYPTAGELDISSLGDPRSRDRTSLQAFEFCIENGANQAWATLRLMSRVPASLQRPRYTSGDSIEGSVILDLKRPQTITSIAVLLRGKMVTSSLSEGSHLFLEVTHPVWDSTSGVPPPGGSKVSSPSGKLQGQYSWPFSIPFPTEFQDTTPGGSSQKYPTPQTVLARGVNANIAYEVVLKITTGGLIGSKHRTTATVIYVPRIRPPPLSPLRTGAYLNSSYLIGPEEDPTGWRALTPMKFRLSAKGTSFSSSVDLECTVFVANPTVYTRGTVIPCYLVCKNDTSSGDGDAFALLHAFTEQKCISLVHNQKVQYHQDPRQALSSKQASNIKIKGSKSERANNSEECGVAVWWTPSASLADGLGSGREGVHYSCLEGEIHLDVGDLPSCETPFLQVSHSVSASLKASEILNIEVLYPLPPPEVISRRPSGSKAPAALPSQRILSSLPVKIATANAIEGPVPAPFTPRPPSKKKDAWSVQEFQYKDPGGSGIIFMGR</sequence>
<dbReference type="EMBL" id="JAACJK010000112">
    <property type="protein sequence ID" value="KAF5331966.1"/>
    <property type="molecule type" value="Genomic_DNA"/>
</dbReference>
<dbReference type="Proteomes" id="UP000541558">
    <property type="component" value="Unassembled WGS sequence"/>
</dbReference>
<dbReference type="Pfam" id="PF00339">
    <property type="entry name" value="Arrestin_N"/>
    <property type="match status" value="1"/>
</dbReference>
<protein>
    <recommendedName>
        <fullName evidence="1">Arrestin-like N-terminal domain-containing protein</fullName>
    </recommendedName>
</protein>
<keyword evidence="3" id="KW-1185">Reference proteome</keyword>
<proteinExistence type="predicted"/>
<feature type="domain" description="Arrestin-like N-terminal" evidence="1">
    <location>
        <begin position="73"/>
        <end position="215"/>
    </location>
</feature>
<name>A0A8H5BZM3_9AGAR</name>
<dbReference type="OrthoDB" id="3262423at2759"/>
<organism evidence="2 3">
    <name type="scientific">Ephemerocybe angulata</name>
    <dbReference type="NCBI Taxonomy" id="980116"/>
    <lineage>
        <taxon>Eukaryota</taxon>
        <taxon>Fungi</taxon>
        <taxon>Dikarya</taxon>
        <taxon>Basidiomycota</taxon>
        <taxon>Agaricomycotina</taxon>
        <taxon>Agaricomycetes</taxon>
        <taxon>Agaricomycetidae</taxon>
        <taxon>Agaricales</taxon>
        <taxon>Agaricineae</taxon>
        <taxon>Psathyrellaceae</taxon>
        <taxon>Ephemerocybe</taxon>
    </lineage>
</organism>
<accession>A0A8H5BZM3</accession>
<dbReference type="AlphaFoldDB" id="A0A8H5BZM3"/>
<dbReference type="Gene3D" id="2.60.40.640">
    <property type="match status" value="1"/>
</dbReference>
<evidence type="ECO:0000313" key="3">
    <source>
        <dbReference type="Proteomes" id="UP000541558"/>
    </source>
</evidence>
<dbReference type="InterPro" id="IPR014756">
    <property type="entry name" value="Ig_E-set"/>
</dbReference>
<reference evidence="2 3" key="1">
    <citation type="journal article" date="2020" name="ISME J.">
        <title>Uncovering the hidden diversity of litter-decomposition mechanisms in mushroom-forming fungi.</title>
        <authorList>
            <person name="Floudas D."/>
            <person name="Bentzer J."/>
            <person name="Ahren D."/>
            <person name="Johansson T."/>
            <person name="Persson P."/>
            <person name="Tunlid A."/>
        </authorList>
    </citation>
    <scope>NUCLEOTIDE SEQUENCE [LARGE SCALE GENOMIC DNA]</scope>
    <source>
        <strain evidence="2 3">CBS 175.51</strain>
    </source>
</reference>
<comment type="caution">
    <text evidence="2">The sequence shown here is derived from an EMBL/GenBank/DDBJ whole genome shotgun (WGS) entry which is preliminary data.</text>
</comment>
<gene>
    <name evidence="2" type="ORF">D9611_008842</name>
</gene>
<dbReference type="InterPro" id="IPR011021">
    <property type="entry name" value="Arrestin-like_N"/>
</dbReference>
<dbReference type="SUPFAM" id="SSF81296">
    <property type="entry name" value="E set domains"/>
    <property type="match status" value="1"/>
</dbReference>
<evidence type="ECO:0000259" key="1">
    <source>
        <dbReference type="Pfam" id="PF00339"/>
    </source>
</evidence>